<dbReference type="InterPro" id="IPR015943">
    <property type="entry name" value="WD40/YVTN_repeat-like_dom_sf"/>
</dbReference>
<organism evidence="2 3">
    <name type="scientific">Pleionea litopenaei</name>
    <dbReference type="NCBI Taxonomy" id="3070815"/>
    <lineage>
        <taxon>Bacteria</taxon>
        <taxon>Pseudomonadati</taxon>
        <taxon>Pseudomonadota</taxon>
        <taxon>Gammaproteobacteria</taxon>
        <taxon>Oceanospirillales</taxon>
        <taxon>Pleioneaceae</taxon>
        <taxon>Pleionea</taxon>
    </lineage>
</organism>
<keyword evidence="3" id="KW-1185">Reference proteome</keyword>
<keyword evidence="1" id="KW-0732">Signal</keyword>
<feature type="chain" id="PRO_5041409753" evidence="1">
    <location>
        <begin position="27"/>
        <end position="1376"/>
    </location>
</feature>
<protein>
    <submittedName>
        <fullName evidence="2">PilC/PilY family type IV pilus protein</fullName>
    </submittedName>
</protein>
<reference evidence="2 3" key="1">
    <citation type="submission" date="2023-08" db="EMBL/GenBank/DDBJ databases">
        <title>Pleionea litopenaei sp. nov., isolated from stomach of juvenile Litopenaeus vannamei.</title>
        <authorList>
            <person name="Rho A.M."/>
            <person name="Hwang C.Y."/>
        </authorList>
    </citation>
    <scope>NUCLEOTIDE SEQUENCE [LARGE SCALE GENOMIC DNA]</scope>
    <source>
        <strain evidence="2 3">HL-JVS1</strain>
    </source>
</reference>
<dbReference type="InterPro" id="IPR036465">
    <property type="entry name" value="vWFA_dom_sf"/>
</dbReference>
<accession>A0AA51RU60</accession>
<dbReference type="KEGG" id="plei:Q9312_01300"/>
<evidence type="ECO:0000313" key="2">
    <source>
        <dbReference type="EMBL" id="WMS87575.1"/>
    </source>
</evidence>
<evidence type="ECO:0000256" key="1">
    <source>
        <dbReference type="SAM" id="SignalP"/>
    </source>
</evidence>
<sequence>MFKKQFFKVAACTGMYALACMNSVYADDTEIFFNGTNAGGATPNVLFIFDTSGSMNRNASGSNESRIDVMRDVMYEFITDIEGLNIGMARFSVPGGPILNAVFNVDAATDPVAISQVNSNDDDATENFAGNKMAYNAAILEFNEEKATDLMGLRFTDLDIPQGAIITSATITVSSYNTITGSPVFEILGEKVGNADTFTGDKLSDRLTSNPTANSVKWAPGDWIAPSPLYDADGLVPPSSYSTVDLAPLVQEIVNQGDWCGSNSMAFFIRAGQTQAALRDAIAHDGNPLYAPRIRIEFDADPQKIQDNTEAVNNAKALGNPVGCYVNQANRQISDGAYDIEYPSTGGYYDSGTILDFNSTGNGRRNRGIGLHFDNILVPQGAEIEEAYIEIVADNPDNGNAQAVIKFIDAVNAPATANGIFSSPKLGGVSWTLPNFESNITYESPSLVSQIESLTGNAGWVAGNGMSVYIETNSGNRDVISFESSAVRAPRLVIKYRGSYDGTGYTKRDEMKQVVQDFQASGNTPISDTLLEAGLYYRGEEVLYGKVRGTPSSRNNRISNPNSFDPTGVVYTPSGCDGSDPNANACKDERVDNDPNYVTPIVDGCQKNHIVLLTDGEPTSHDYRTQQTYSRWSGGWCSGNRSGRDCAIKIAGFLANNDQNNKIAGDQTVKTHVIGFDYDSEFLEDVANAGGGFYFTANDKAGLLAKLKEIANSILKTNTTFVSAGLTVNQYNRLTHNDQLYYSLFQPGETKSWVGNMKRYRLSDGLVVDVNGNPAVDVLNGEFTDTARSWWSDSVDGNEVGTGGVAGEQQIGRTLYTNVTGDSTTAASNRIDATNLFITKELLKADDDADALSIKRWALGYDVSDASLLTPHQIIGDPLHSRPTLLSYNRNGNEYTAVFVGTNNGYLHAFEAESGKELWSFVPKDLLPLLKEKKENNPISAGTAHPYGVDGEITIYLDDKNSNSAADSGESVYLFVGLRRGGKSYYAFDITNPLQPNLLYKINPDENPDFAKLGQSWSKPVIGKMNIGGQTERLVMIFGAGYDPVHDTAGVASQNVGQGNAVYIADAKTGKYLWDSSKAGSIPGNGGSVSSMNSVPSNVKAFDLDDDGLLDHFYVSDNAGQIFRFDIDNDSGSIKGGRLAKLQSGATAQENRRFFTSPDVALVRDTVSGETFVSVSIGSGYRAHPLDTELVEHMYSLRDKGVLSKQIVKDIGLVDLIKQTFADSDGDGTYDTTETLGDVTADKHGWYYDFPTEGEKVMADSLTFNNALLFTTYTPPPLVNNSGSCVPAAGSSRIYALAVSDGTPYVDINYDGTIDENDLYIDLPGAGIAPEPQVILTEEGNGVRGNLCVGRKCDLDELLPTPPKRMVPIKWRHILN</sequence>
<feature type="signal peptide" evidence="1">
    <location>
        <begin position="1"/>
        <end position="26"/>
    </location>
</feature>
<dbReference type="Gene3D" id="2.130.10.10">
    <property type="entry name" value="YVTN repeat-like/Quinoprotein amine dehydrogenase"/>
    <property type="match status" value="1"/>
</dbReference>
<dbReference type="InterPro" id="IPR011047">
    <property type="entry name" value="Quinoprotein_ADH-like_sf"/>
</dbReference>
<name>A0AA51RU60_9GAMM</name>
<gene>
    <name evidence="2" type="ORF">Q9312_01300</name>
</gene>
<dbReference type="SUPFAM" id="SSF53300">
    <property type="entry name" value="vWA-like"/>
    <property type="match status" value="1"/>
</dbReference>
<dbReference type="Gene3D" id="3.40.50.410">
    <property type="entry name" value="von Willebrand factor, type A domain"/>
    <property type="match status" value="2"/>
</dbReference>
<evidence type="ECO:0000313" key="3">
    <source>
        <dbReference type="Proteomes" id="UP001239782"/>
    </source>
</evidence>
<dbReference type="RefSeq" id="WP_309202716.1">
    <property type="nucleotide sequence ID" value="NZ_CP133548.1"/>
</dbReference>
<dbReference type="EMBL" id="CP133548">
    <property type="protein sequence ID" value="WMS87575.1"/>
    <property type="molecule type" value="Genomic_DNA"/>
</dbReference>
<dbReference type="SUPFAM" id="SSF50998">
    <property type="entry name" value="Quinoprotein alcohol dehydrogenase-like"/>
    <property type="match status" value="1"/>
</dbReference>
<dbReference type="Proteomes" id="UP001239782">
    <property type="component" value="Chromosome"/>
</dbReference>
<proteinExistence type="predicted"/>